<feature type="transmembrane region" description="Helical" evidence="9">
    <location>
        <begin position="387"/>
        <end position="409"/>
    </location>
</feature>
<dbReference type="OrthoDB" id="4099703at2"/>
<dbReference type="PIRSF" id="PIRSF010361">
    <property type="entry name" value="UCP010361"/>
    <property type="match status" value="1"/>
</dbReference>
<name>A0A5P2WH54_9ACTN</name>
<evidence type="ECO:0000256" key="7">
    <source>
        <dbReference type="ARBA" id="ARBA00024033"/>
    </source>
</evidence>
<dbReference type="InterPro" id="IPR016570">
    <property type="entry name" value="UCP010361"/>
</dbReference>
<dbReference type="GO" id="GO:0016758">
    <property type="term" value="F:hexosyltransferase activity"/>
    <property type="evidence" value="ECO:0007669"/>
    <property type="project" value="InterPro"/>
</dbReference>
<dbReference type="Pfam" id="PF09594">
    <property type="entry name" value="GT87"/>
    <property type="match status" value="1"/>
</dbReference>
<evidence type="ECO:0000256" key="8">
    <source>
        <dbReference type="SAM" id="MobiDB-lite"/>
    </source>
</evidence>
<dbReference type="Proteomes" id="UP000325763">
    <property type="component" value="Chromosome"/>
</dbReference>
<feature type="transmembrane region" description="Helical" evidence="9">
    <location>
        <begin position="35"/>
        <end position="56"/>
    </location>
</feature>
<feature type="region of interest" description="Disordered" evidence="8">
    <location>
        <begin position="1"/>
        <end position="26"/>
    </location>
</feature>
<evidence type="ECO:0000256" key="1">
    <source>
        <dbReference type="ARBA" id="ARBA00004651"/>
    </source>
</evidence>
<evidence type="ECO:0000256" key="5">
    <source>
        <dbReference type="ARBA" id="ARBA00022989"/>
    </source>
</evidence>
<evidence type="ECO:0000313" key="10">
    <source>
        <dbReference type="EMBL" id="QEV43193.1"/>
    </source>
</evidence>
<keyword evidence="5 9" id="KW-1133">Transmembrane helix</keyword>
<evidence type="ECO:0000256" key="6">
    <source>
        <dbReference type="ARBA" id="ARBA00023136"/>
    </source>
</evidence>
<dbReference type="EMBL" id="CP023747">
    <property type="protein sequence ID" value="QEV43193.1"/>
    <property type="molecule type" value="Genomic_DNA"/>
</dbReference>
<proteinExistence type="inferred from homology"/>
<dbReference type="AlphaFoldDB" id="A0A5P2WH54"/>
<organism evidence="10 11">
    <name type="scientific">Streptomyces nodosus</name>
    <dbReference type="NCBI Taxonomy" id="40318"/>
    <lineage>
        <taxon>Bacteria</taxon>
        <taxon>Bacillati</taxon>
        <taxon>Actinomycetota</taxon>
        <taxon>Actinomycetes</taxon>
        <taxon>Kitasatosporales</taxon>
        <taxon>Streptomycetaceae</taxon>
        <taxon>Streptomyces</taxon>
    </lineage>
</organism>
<evidence type="ECO:0000313" key="11">
    <source>
        <dbReference type="Proteomes" id="UP000325763"/>
    </source>
</evidence>
<dbReference type="GO" id="GO:0005886">
    <property type="term" value="C:plasma membrane"/>
    <property type="evidence" value="ECO:0007669"/>
    <property type="project" value="UniProtKB-SubCell"/>
</dbReference>
<evidence type="ECO:0000256" key="3">
    <source>
        <dbReference type="ARBA" id="ARBA00022679"/>
    </source>
</evidence>
<feature type="transmembrane region" description="Helical" evidence="9">
    <location>
        <begin position="111"/>
        <end position="132"/>
    </location>
</feature>
<comment type="similarity">
    <text evidence="7">Belongs to the glycosyltransferase 87 family.</text>
</comment>
<keyword evidence="4 9" id="KW-0812">Transmembrane</keyword>
<keyword evidence="6 9" id="KW-0472">Membrane</keyword>
<comment type="subcellular location">
    <subcellularLocation>
        <location evidence="1">Cell membrane</location>
        <topology evidence="1">Multi-pass membrane protein</topology>
    </subcellularLocation>
</comment>
<evidence type="ECO:0000256" key="4">
    <source>
        <dbReference type="ARBA" id="ARBA00022692"/>
    </source>
</evidence>
<accession>A0A5P2WH54</accession>
<evidence type="ECO:0000256" key="9">
    <source>
        <dbReference type="SAM" id="Phobius"/>
    </source>
</evidence>
<dbReference type="KEGG" id="snq:CP978_10305"/>
<keyword evidence="3" id="KW-0808">Transferase</keyword>
<feature type="transmembrane region" description="Helical" evidence="9">
    <location>
        <begin position="182"/>
        <end position="203"/>
    </location>
</feature>
<gene>
    <name evidence="10" type="ORF">CP978_10305</name>
</gene>
<feature type="transmembrane region" description="Helical" evidence="9">
    <location>
        <begin position="210"/>
        <end position="236"/>
    </location>
</feature>
<dbReference type="InterPro" id="IPR018584">
    <property type="entry name" value="GT87"/>
</dbReference>
<feature type="transmembrane region" description="Helical" evidence="9">
    <location>
        <begin position="144"/>
        <end position="162"/>
    </location>
</feature>
<sequence length="434" mass="46427">MAPHGPERDGPERHDTDAPGQGHEVDTAEARRSPVLLLAVWALTRLVLLLFVLKVWTFPGPDVTSDVSVIYQGWYDTLRSGSFPHDDVTWQYPPAGALAILSPALLPFLDYAHAFAVLACLADLAVLCLLRYAGTRPGRTPRGAWVWVVGVALLGPTVYARYDVMVTAVAVAALLAGLRRPRVLGALVGLGALLKVWPVLLLAGVARRRVWLSAAATAGSLALLFALTAPGAFAFLTAQRDRGTEVESLGALVFHVARHFGWEGRVLLNYGSVEFLGPHVDLVSSGALFLSVIGFGWLLLWRVSAGRLPARALTDAAFVAVLLFTVTSRVISPQYLVWLVGLAAVCLCFRDSRMTLPGHLVLGACLATVLEFPVFFANVVASDGLGITLLLVRNGLLVLATVTAALQLWRGTVSQPLPTVPPQATRSQETLSSS</sequence>
<feature type="transmembrane region" description="Helical" evidence="9">
    <location>
        <begin position="361"/>
        <end position="381"/>
    </location>
</feature>
<evidence type="ECO:0000256" key="2">
    <source>
        <dbReference type="ARBA" id="ARBA00022475"/>
    </source>
</evidence>
<keyword evidence="2" id="KW-1003">Cell membrane</keyword>
<protein>
    <submittedName>
        <fullName evidence="10">DUF2029 domain-containing protein</fullName>
    </submittedName>
</protein>
<reference evidence="10 11" key="1">
    <citation type="submission" date="2017-09" db="EMBL/GenBank/DDBJ databases">
        <title>Streptomyces genome completion.</title>
        <authorList>
            <person name="Lee N."/>
            <person name="Cho B.-K."/>
        </authorList>
    </citation>
    <scope>NUCLEOTIDE SEQUENCE [LARGE SCALE GENOMIC DNA]</scope>
    <source>
        <strain evidence="10 11">ATCC 14899</strain>
    </source>
</reference>
<feature type="transmembrane region" description="Helical" evidence="9">
    <location>
        <begin position="282"/>
        <end position="301"/>
    </location>
</feature>